<dbReference type="Proteomes" id="UP000663861">
    <property type="component" value="Unassembled WGS sequence"/>
</dbReference>
<gene>
    <name evidence="2" type="ORF">RDB_LOCUS104240</name>
    <name evidence="3" type="ORF">RDB_LOCUS92289</name>
</gene>
<accession>A0A8H3GUR9</accession>
<evidence type="ECO:0000256" key="1">
    <source>
        <dbReference type="SAM" id="MobiDB-lite"/>
    </source>
</evidence>
<proteinExistence type="predicted"/>
<evidence type="ECO:0000313" key="3">
    <source>
        <dbReference type="EMBL" id="CAE6477249.1"/>
    </source>
</evidence>
<evidence type="ECO:0000313" key="4">
    <source>
        <dbReference type="Proteomes" id="UP000663888"/>
    </source>
</evidence>
<dbReference type="Proteomes" id="UP000663888">
    <property type="component" value="Unassembled WGS sequence"/>
</dbReference>
<dbReference type="EMBL" id="CAJMWX010001127">
    <property type="protein sequence ID" value="CAE6469363.1"/>
    <property type="molecule type" value="Genomic_DNA"/>
</dbReference>
<dbReference type="AlphaFoldDB" id="A0A8H3GUR9"/>
<comment type="caution">
    <text evidence="2">The sequence shown here is derived from an EMBL/GenBank/DDBJ whole genome shotgun (WGS) entry which is preliminary data.</text>
</comment>
<feature type="region of interest" description="Disordered" evidence="1">
    <location>
        <begin position="527"/>
        <end position="563"/>
    </location>
</feature>
<protein>
    <submittedName>
        <fullName evidence="2">Uncharacterized protein</fullName>
    </submittedName>
</protein>
<evidence type="ECO:0000313" key="2">
    <source>
        <dbReference type="EMBL" id="CAE6469363.1"/>
    </source>
</evidence>
<sequence>MFQFLSLNDSKMDKMDVSSGGPSSTRGRRSGTVAGPWTGPSSGTFESLGNGHTRGRLSVVQGSSGTYPNASELELTEEPFSITDISSGGVARGKCAPAQTATSSIHNEAQALALQACGLEVARKPNPEDPLRLASIANLEVERNAPQDPCHYRVTKERPTRVSSRRYSSGKSPITNARFPLRIGTHPPLIPDPIANEGRTSSFRSSSMDDDGFELPSAFKSSFTNTLYSGSSKLSSTPPTLPISSATSTLHILAVGVAYGGLEDPEHDLNILQTLFKGSEPEKTRFKGISGKGATLETIEQAMGELYREVLGSSGSNLLILLTGEGDKDNRMHLMGGAFITDTDLRRCMWKLQIDCYPNNRTVTIIFDHCRTKPVMPPRVSHVGIEFIWSCSPGQTAAALRFLNVLDIPRSCFLLALIMTSYNYSRDRGDLSTAVDREVCQLLRFLEFVHKISCPCRENKPCPKPYRPQDPDWQRAGNMEPMYDLLDILSEMDIVSKVYGLLMRNKHFCEANGLSNNVTFEPRSSLQAGMTQHNRGSSKPVHAAPNIRSEPRTPSNDDGFLKYPERLLLK</sequence>
<name>A0A8H3GUR9_9AGAM</name>
<dbReference type="EMBL" id="CAJMWY010001866">
    <property type="protein sequence ID" value="CAE6477249.1"/>
    <property type="molecule type" value="Genomic_DNA"/>
</dbReference>
<feature type="region of interest" description="Disordered" evidence="1">
    <location>
        <begin position="1"/>
        <end position="55"/>
    </location>
</feature>
<feature type="compositionally biased region" description="Polar residues" evidence="1">
    <location>
        <begin position="161"/>
        <end position="175"/>
    </location>
</feature>
<organism evidence="2 4">
    <name type="scientific">Rhizoctonia solani</name>
    <dbReference type="NCBI Taxonomy" id="456999"/>
    <lineage>
        <taxon>Eukaryota</taxon>
        <taxon>Fungi</taxon>
        <taxon>Dikarya</taxon>
        <taxon>Basidiomycota</taxon>
        <taxon>Agaricomycotina</taxon>
        <taxon>Agaricomycetes</taxon>
        <taxon>Cantharellales</taxon>
        <taxon>Ceratobasidiaceae</taxon>
        <taxon>Rhizoctonia</taxon>
    </lineage>
</organism>
<feature type="compositionally biased region" description="Polar residues" evidence="1">
    <location>
        <begin position="527"/>
        <end position="537"/>
    </location>
</feature>
<reference evidence="2" key="1">
    <citation type="submission" date="2021-01" db="EMBL/GenBank/DDBJ databases">
        <authorList>
            <person name="Kaushik A."/>
        </authorList>
    </citation>
    <scope>NUCLEOTIDE SEQUENCE</scope>
    <source>
        <strain evidence="2">AG4-R118</strain>
        <strain evidence="3">AG4-RS23</strain>
    </source>
</reference>
<feature type="region of interest" description="Disordered" evidence="1">
    <location>
        <begin position="157"/>
        <end position="208"/>
    </location>
</feature>